<evidence type="ECO:0000256" key="1">
    <source>
        <dbReference type="SAM" id="Coils"/>
    </source>
</evidence>
<feature type="compositionally biased region" description="Basic and acidic residues" evidence="2">
    <location>
        <begin position="656"/>
        <end position="675"/>
    </location>
</feature>
<dbReference type="AlphaFoldDB" id="A0A1H1Y4G4"/>
<accession>A0A1H1Y4G4</accession>
<gene>
    <name evidence="4" type="ORF">SAMN04489752_3548</name>
</gene>
<proteinExistence type="predicted"/>
<evidence type="ECO:0000313" key="4">
    <source>
        <dbReference type="EMBL" id="SDT16327.1"/>
    </source>
</evidence>
<feature type="compositionally biased region" description="Low complexity" evidence="2">
    <location>
        <begin position="407"/>
        <end position="423"/>
    </location>
</feature>
<evidence type="ECO:0000256" key="2">
    <source>
        <dbReference type="SAM" id="MobiDB-lite"/>
    </source>
</evidence>
<feature type="coiled-coil region" evidence="1">
    <location>
        <begin position="724"/>
        <end position="763"/>
    </location>
</feature>
<dbReference type="CDD" id="cd00085">
    <property type="entry name" value="HNHc"/>
    <property type="match status" value="1"/>
</dbReference>
<feature type="domain" description="HNH nuclease" evidence="3">
    <location>
        <begin position="521"/>
        <end position="578"/>
    </location>
</feature>
<keyword evidence="5" id="KW-1185">Reference proteome</keyword>
<dbReference type="EMBL" id="LT629766">
    <property type="protein sequence ID" value="SDT16327.1"/>
    <property type="molecule type" value="Genomic_DNA"/>
</dbReference>
<organism evidence="4 5">
    <name type="scientific">Brevibacterium siliguriense</name>
    <dbReference type="NCBI Taxonomy" id="1136497"/>
    <lineage>
        <taxon>Bacteria</taxon>
        <taxon>Bacillati</taxon>
        <taxon>Actinomycetota</taxon>
        <taxon>Actinomycetes</taxon>
        <taxon>Micrococcales</taxon>
        <taxon>Brevibacteriaceae</taxon>
        <taxon>Brevibacterium</taxon>
    </lineage>
</organism>
<dbReference type="Proteomes" id="UP000199597">
    <property type="component" value="Chromosome I"/>
</dbReference>
<reference evidence="5" key="1">
    <citation type="submission" date="2016-10" db="EMBL/GenBank/DDBJ databases">
        <authorList>
            <person name="Varghese N."/>
            <person name="Submissions S."/>
        </authorList>
    </citation>
    <scope>NUCLEOTIDE SEQUENCE [LARGE SCALE GENOMIC DNA]</scope>
    <source>
        <strain evidence="5">DSM 23676</strain>
    </source>
</reference>
<evidence type="ECO:0000259" key="3">
    <source>
        <dbReference type="SMART" id="SM00507"/>
    </source>
</evidence>
<protein>
    <recommendedName>
        <fullName evidence="3">HNH nuclease domain-containing protein</fullName>
    </recommendedName>
</protein>
<feature type="region of interest" description="Disordered" evidence="2">
    <location>
        <begin position="653"/>
        <end position="675"/>
    </location>
</feature>
<sequence>MKGTTTRSTPGHAEETGMGQPSPRFAIRFESSMSRFAENAVASDRAHFSLLESVSSVVLEQVFIGFELPMPEGSEPFRCETIAATFDRREKESRESEQRAGFGSAKIRETASVNASSSTDRPTSAAVVPFDADFARKQLKEAAVPDNTALPEFPELDEGICFSKWVYDYVDAEDLVEISTVLGTNTARTYRQLTGAMTIFYGLPRFADRVRAGDFTQAHVDVVARQCADVPFEFLPKLDIFLAARRADITCETLRRDLAKMIALLIPPVDRTELAAKRRRVDVEGYKDGSACLTVSGPSAEIFACYNRIQGMALAVHGKNKSAFNLPVGVEISDDRSISQLEYDLFVRPVPELKVKVVSVDPVTGIQIAKDTSLLDADGELIPDMDSDDAVGDFAKHVASDSAGHVGESSDGSAAAGQSVGSAFRPDSEPADGPVEYFVKLRMPTNAWWLSHQAATVVTVPFLTLTGGSELPGTFADGSPVPAEVARTIAGRSKSIQRILTDPATGTPIDAKATTYKVPRDLRKTLVEQWTVCTVPGCSRRAEKSEIDHVVPFFHLDPLKGGLTRFGNLHPLCKKHHALKTAGRLRVTMPKSGELDYEFKHGIATTVSAPGQPINVAQALEFDSLGRLGLKRWKLPWSMVPAAPAVLELMPGESTIRQRDEEERRREEREARQRRLSEEYQEQQAEIKRLRLVRCLNWEKSAHQPCLPTGVDPAARKQLTGDRRKAYRIQMAQINAERARLRKEEARKKKEAASKEAKVAAREKAAVAEALADVSPRFTPDSSGTTDPWDSRYVPTKVNWDHDLEVDPPPF</sequence>
<keyword evidence="1" id="KW-0175">Coiled coil</keyword>
<name>A0A1H1Y4G4_9MICO</name>
<feature type="region of interest" description="Disordered" evidence="2">
    <location>
        <begin position="402"/>
        <end position="430"/>
    </location>
</feature>
<dbReference type="SMART" id="SM00507">
    <property type="entry name" value="HNHc"/>
    <property type="match status" value="1"/>
</dbReference>
<dbReference type="InterPro" id="IPR003615">
    <property type="entry name" value="HNH_nuc"/>
</dbReference>
<dbReference type="OrthoDB" id="4804306at2"/>
<evidence type="ECO:0000313" key="5">
    <source>
        <dbReference type="Proteomes" id="UP000199597"/>
    </source>
</evidence>
<dbReference type="RefSeq" id="WP_092016793.1">
    <property type="nucleotide sequence ID" value="NZ_LT629766.1"/>
</dbReference>
<feature type="region of interest" description="Disordered" evidence="2">
    <location>
        <begin position="1"/>
        <end position="23"/>
    </location>
</feature>
<dbReference type="STRING" id="1136497.SAMN04489752_3548"/>